<dbReference type="STRING" id="1888891.DSOL_3694"/>
<evidence type="ECO:0000313" key="2">
    <source>
        <dbReference type="EMBL" id="OLN29191.1"/>
    </source>
</evidence>
<reference evidence="2 3" key="1">
    <citation type="submission" date="2016-09" db="EMBL/GenBank/DDBJ databases">
        <title>Complete genome of Desulfosporosinus sp. OL.</title>
        <authorList>
            <person name="Mardanov A."/>
            <person name="Beletsky A."/>
            <person name="Panova A."/>
            <person name="Karnachuk O."/>
            <person name="Ravin N."/>
        </authorList>
    </citation>
    <scope>NUCLEOTIDE SEQUENCE [LARGE SCALE GENOMIC DNA]</scope>
    <source>
        <strain evidence="2 3">OL</strain>
    </source>
</reference>
<gene>
    <name evidence="2" type="ORF">DSOL_3694</name>
</gene>
<accession>A0A1Q8QPC0</accession>
<name>A0A1Q8QPC0_9FIRM</name>
<evidence type="ECO:0000313" key="3">
    <source>
        <dbReference type="Proteomes" id="UP000186102"/>
    </source>
</evidence>
<dbReference type="AlphaFoldDB" id="A0A1Q8QPC0"/>
<dbReference type="EMBL" id="MLBF01000035">
    <property type="protein sequence ID" value="OLN29191.1"/>
    <property type="molecule type" value="Genomic_DNA"/>
</dbReference>
<proteinExistence type="predicted"/>
<dbReference type="Proteomes" id="UP000186102">
    <property type="component" value="Unassembled WGS sequence"/>
</dbReference>
<keyword evidence="3" id="KW-1185">Reference proteome</keyword>
<sequence length="135" mass="15731">MDQQQIMEILAKILESQNEFRQSQDSMSREINAMSQDFNSKQDSMSQDINAMNLDFNSKHDSISRDFNSKLHSMSNTLEKLALSIEHDIIVKISALYDSREVQKDHNARVDETLDRIEKKLEVLQLETSSLRRIK</sequence>
<comment type="caution">
    <text evidence="2">The sequence shown here is derived from an EMBL/GenBank/DDBJ whole genome shotgun (WGS) entry which is preliminary data.</text>
</comment>
<protein>
    <submittedName>
        <fullName evidence="2">Chromosome partition protein smc</fullName>
    </submittedName>
</protein>
<organism evidence="2 3">
    <name type="scientific">Desulfosporosinus metallidurans</name>
    <dbReference type="NCBI Taxonomy" id="1888891"/>
    <lineage>
        <taxon>Bacteria</taxon>
        <taxon>Bacillati</taxon>
        <taxon>Bacillota</taxon>
        <taxon>Clostridia</taxon>
        <taxon>Eubacteriales</taxon>
        <taxon>Desulfitobacteriaceae</taxon>
        <taxon>Desulfosporosinus</taxon>
    </lineage>
</organism>
<keyword evidence="1" id="KW-0175">Coiled coil</keyword>
<dbReference type="RefSeq" id="WP_083642709.1">
    <property type="nucleotide sequence ID" value="NZ_MLBF01000035.1"/>
</dbReference>
<dbReference type="OrthoDB" id="1809564at2"/>
<evidence type="ECO:0000256" key="1">
    <source>
        <dbReference type="SAM" id="Coils"/>
    </source>
</evidence>
<feature type="coiled-coil region" evidence="1">
    <location>
        <begin position="107"/>
        <end position="134"/>
    </location>
</feature>